<dbReference type="InParanoid" id="A0A420XM22"/>
<evidence type="ECO:0000313" key="3">
    <source>
        <dbReference type="EMBL" id="RKS71280.1"/>
    </source>
</evidence>
<sequence>MRVLRPLLAAALAAGCLGVVPAAGSLVVATPAHAAQAAARASALVPLPGTRVASLSLKTGTRLLPVAGHARVPARGASAVLLTVTARNATGRPAAGVRVWAAGGHRPDEASFTALPGTTTTTSVLVPLGRGGAVALTTAAATSSRLAPSLSVTVSATAYVRAGTAGAGGVLAASSPKRLVLGGRTVPVRPRTVRATGVAGVPLGASAVVLQLHASGRPASVFAWPSRTARPAAPALVLESGQPRTDSLAVVPVDRSGRFSLQATRTSPTMTATLVGWVAPSPAATEGALRPVASRTLVSSDVGVGHPRSVLRPAGVPVGAAALALGVRVTKGSGVVRLIGSAVTSAAVSAATRGETVLLVRPDSSGRFVVASSARTLRVSLRVLGYVDGAPVASAPAPSPTAPAPVVTPPATSAPAPTPSQAPSSAPSQPATSAPQPVPAASVSLPGSPVSSQLVLNVLASPSSLTPHATGVVRVTNTGTGALTLGSATTAVTSRAIVHKSGQADAEAGTLGSFSVRGVPATVAPGASVDLPVTYSATAASTTSWSYSPDLGTLTVATDAPATPTLSVPLAGLRERVPGTGEPWLRDLLHAYAVGSVVPGTLAAVPATGGDVVAARTFVRAGADPVVLREYAAFGPVSSTLRLTAGSTQVLTRAASSSSSVLPLQLGGEVPVATVPDAVAGSPFALRAVVTMPDGSADRVAATNTEPGNWRVLRVRDAAGAVVPGAYLLCLDEPIPGGSPNNDFQDEVFLLTGVAVAS</sequence>
<accession>A0A420XM22</accession>
<keyword evidence="2" id="KW-0732">Signal</keyword>
<feature type="chain" id="PRO_5019258179" evidence="2">
    <location>
        <begin position="35"/>
        <end position="758"/>
    </location>
</feature>
<protein>
    <submittedName>
        <fullName evidence="3">Uncharacterized protein</fullName>
    </submittedName>
</protein>
<feature type="compositionally biased region" description="Pro residues" evidence="1">
    <location>
        <begin position="397"/>
        <end position="408"/>
    </location>
</feature>
<gene>
    <name evidence="3" type="ORF">CLV35_3076</name>
</gene>
<dbReference type="RefSeq" id="WP_183062013.1">
    <property type="nucleotide sequence ID" value="NZ_RBWV01000014.1"/>
</dbReference>
<reference evidence="3 4" key="1">
    <citation type="submission" date="2018-10" db="EMBL/GenBank/DDBJ databases">
        <title>Genomic Encyclopedia of Archaeal and Bacterial Type Strains, Phase II (KMG-II): from individual species to whole genera.</title>
        <authorList>
            <person name="Goeker M."/>
        </authorList>
    </citation>
    <scope>NUCLEOTIDE SEQUENCE [LARGE SCALE GENOMIC DNA]</scope>
    <source>
        <strain evidence="3 4">RP-AC37</strain>
    </source>
</reference>
<evidence type="ECO:0000256" key="1">
    <source>
        <dbReference type="SAM" id="MobiDB-lite"/>
    </source>
</evidence>
<dbReference type="AlphaFoldDB" id="A0A420XM22"/>
<evidence type="ECO:0000256" key="2">
    <source>
        <dbReference type="SAM" id="SignalP"/>
    </source>
</evidence>
<dbReference type="Proteomes" id="UP000281955">
    <property type="component" value="Unassembled WGS sequence"/>
</dbReference>
<feature type="compositionally biased region" description="Low complexity" evidence="1">
    <location>
        <begin position="409"/>
        <end position="444"/>
    </location>
</feature>
<proteinExistence type="predicted"/>
<dbReference type="Gene3D" id="2.60.40.10">
    <property type="entry name" value="Immunoglobulins"/>
    <property type="match status" value="1"/>
</dbReference>
<feature type="region of interest" description="Disordered" evidence="1">
    <location>
        <begin position="394"/>
        <end position="446"/>
    </location>
</feature>
<comment type="caution">
    <text evidence="3">The sequence shown here is derived from an EMBL/GenBank/DDBJ whole genome shotgun (WGS) entry which is preliminary data.</text>
</comment>
<keyword evidence="4" id="KW-1185">Reference proteome</keyword>
<organism evidence="3 4">
    <name type="scientific">Motilibacter peucedani</name>
    <dbReference type="NCBI Taxonomy" id="598650"/>
    <lineage>
        <taxon>Bacteria</taxon>
        <taxon>Bacillati</taxon>
        <taxon>Actinomycetota</taxon>
        <taxon>Actinomycetes</taxon>
        <taxon>Motilibacterales</taxon>
        <taxon>Motilibacteraceae</taxon>
        <taxon>Motilibacter</taxon>
    </lineage>
</organism>
<dbReference type="EMBL" id="RBWV01000014">
    <property type="protein sequence ID" value="RKS71280.1"/>
    <property type="molecule type" value="Genomic_DNA"/>
</dbReference>
<dbReference type="PROSITE" id="PS51257">
    <property type="entry name" value="PROKAR_LIPOPROTEIN"/>
    <property type="match status" value="1"/>
</dbReference>
<evidence type="ECO:0000313" key="4">
    <source>
        <dbReference type="Proteomes" id="UP000281955"/>
    </source>
</evidence>
<dbReference type="GO" id="GO:0005975">
    <property type="term" value="P:carbohydrate metabolic process"/>
    <property type="evidence" value="ECO:0007669"/>
    <property type="project" value="UniProtKB-ARBA"/>
</dbReference>
<dbReference type="InterPro" id="IPR013783">
    <property type="entry name" value="Ig-like_fold"/>
</dbReference>
<name>A0A420XM22_9ACTN</name>
<feature type="signal peptide" evidence="2">
    <location>
        <begin position="1"/>
        <end position="34"/>
    </location>
</feature>